<name>L8Y4V9_TUPCH</name>
<dbReference type="Gene3D" id="2.60.15.10">
    <property type="entry name" value="F0F1 ATP synthase delta/epsilon subunit, N-terminal"/>
    <property type="match status" value="1"/>
</dbReference>
<evidence type="ECO:0000256" key="2">
    <source>
        <dbReference type="SAM" id="MobiDB-lite"/>
    </source>
</evidence>
<dbReference type="GO" id="GO:0046933">
    <property type="term" value="F:proton-transporting ATP synthase activity, rotational mechanism"/>
    <property type="evidence" value="ECO:0007669"/>
    <property type="project" value="InterPro"/>
</dbReference>
<reference evidence="4" key="2">
    <citation type="journal article" date="2013" name="Nat. Commun.">
        <title>Genome of the Chinese tree shrew.</title>
        <authorList>
            <person name="Fan Y."/>
            <person name="Huang Z.Y."/>
            <person name="Cao C.C."/>
            <person name="Chen C.S."/>
            <person name="Chen Y.X."/>
            <person name="Fan D.D."/>
            <person name="He J."/>
            <person name="Hou H.L."/>
            <person name="Hu L."/>
            <person name="Hu X.T."/>
            <person name="Jiang X.T."/>
            <person name="Lai R."/>
            <person name="Lang Y.S."/>
            <person name="Liang B."/>
            <person name="Liao S.G."/>
            <person name="Mu D."/>
            <person name="Ma Y.Y."/>
            <person name="Niu Y.Y."/>
            <person name="Sun X.Q."/>
            <person name="Xia J.Q."/>
            <person name="Xiao J."/>
            <person name="Xiong Z.Q."/>
            <person name="Xu L."/>
            <person name="Yang L."/>
            <person name="Zhang Y."/>
            <person name="Zhao W."/>
            <person name="Zhao X.D."/>
            <person name="Zheng Y.T."/>
            <person name="Zhou J.M."/>
            <person name="Zhu Y.B."/>
            <person name="Zhang G.J."/>
            <person name="Wang J."/>
            <person name="Yao Y.G."/>
        </authorList>
    </citation>
    <scope>NUCLEOTIDE SEQUENCE [LARGE SCALE GENOMIC DNA]</scope>
</reference>
<accession>L8Y4V9</accession>
<feature type="compositionally biased region" description="Basic and acidic residues" evidence="2">
    <location>
        <begin position="141"/>
        <end position="156"/>
    </location>
</feature>
<dbReference type="EMBL" id="KB370589">
    <property type="protein sequence ID" value="ELV09421.1"/>
    <property type="molecule type" value="Genomic_DNA"/>
</dbReference>
<organism evidence="3 4">
    <name type="scientific">Tupaia chinensis</name>
    <name type="common">Chinese tree shrew</name>
    <name type="synonym">Tupaia belangeri chinensis</name>
    <dbReference type="NCBI Taxonomy" id="246437"/>
    <lineage>
        <taxon>Eukaryota</taxon>
        <taxon>Metazoa</taxon>
        <taxon>Chordata</taxon>
        <taxon>Craniata</taxon>
        <taxon>Vertebrata</taxon>
        <taxon>Euteleostomi</taxon>
        <taxon>Mammalia</taxon>
        <taxon>Eutheria</taxon>
        <taxon>Euarchontoglires</taxon>
        <taxon>Scandentia</taxon>
        <taxon>Tupaiidae</taxon>
        <taxon>Tupaia</taxon>
    </lineage>
</organism>
<evidence type="ECO:0000313" key="3">
    <source>
        <dbReference type="EMBL" id="ELV09421.1"/>
    </source>
</evidence>
<keyword evidence="4" id="KW-1185">Reference proteome</keyword>
<dbReference type="SUPFAM" id="SSF51344">
    <property type="entry name" value="Epsilon subunit of F1F0-ATP synthase N-terminal domain"/>
    <property type="match status" value="1"/>
</dbReference>
<dbReference type="InterPro" id="IPR001469">
    <property type="entry name" value="ATP_synth_F1_dsu/esu"/>
</dbReference>
<proteinExistence type="predicted"/>
<feature type="region of interest" description="Disordered" evidence="2">
    <location>
        <begin position="109"/>
        <end position="166"/>
    </location>
</feature>
<keyword evidence="1" id="KW-0375">Hydrogen ion transport</keyword>
<protein>
    <submittedName>
        <fullName evidence="3">ATP synthase subunit delta, mitochondrial</fullName>
    </submittedName>
</protein>
<dbReference type="AlphaFoldDB" id="L8Y4V9"/>
<sequence length="187" mass="19944">MLPAELLCRPGLGHLVRQAGACAETTATPGPATWLAQMSFTFATRMQVFFNGTNGRQVDVPTLTGPFGILASHVPTLQVLWPGLVMVMPRVAPPLSTLRLHHRERQLLPAAAGGGDRDAGPGRRQGQLGEDTFGAIVGSERGQESRDPDTHQDQHGPGESPGVVGLSRRPAENALSQPVLGCWVHWP</sequence>
<dbReference type="InterPro" id="IPR036771">
    <property type="entry name" value="ATPsynth_dsu/esu_N"/>
</dbReference>
<dbReference type="PANTHER" id="PTHR13822:SF7">
    <property type="entry name" value="ATP SYNTHASE SUBUNIT DELTA, MITOCHONDRIAL"/>
    <property type="match status" value="1"/>
</dbReference>
<dbReference type="STRING" id="246437.L8Y4V9"/>
<dbReference type="InParanoid" id="L8Y4V9"/>
<gene>
    <name evidence="3" type="ORF">TREES_T100012758</name>
</gene>
<keyword evidence="1" id="KW-0813">Transport</keyword>
<reference evidence="4" key="1">
    <citation type="submission" date="2012-07" db="EMBL/GenBank/DDBJ databases">
        <title>Genome of the Chinese tree shrew, a rising model animal genetically related to primates.</title>
        <authorList>
            <person name="Zhang G."/>
            <person name="Fan Y."/>
            <person name="Yao Y."/>
            <person name="Huang Z."/>
        </authorList>
    </citation>
    <scope>NUCLEOTIDE SEQUENCE [LARGE SCALE GENOMIC DNA]</scope>
</reference>
<dbReference type="PANTHER" id="PTHR13822">
    <property type="entry name" value="ATP SYNTHASE DELTA/EPSILON CHAIN"/>
    <property type="match status" value="1"/>
</dbReference>
<keyword evidence="1" id="KW-0406">Ion transport</keyword>
<evidence type="ECO:0000256" key="1">
    <source>
        <dbReference type="ARBA" id="ARBA00022781"/>
    </source>
</evidence>
<dbReference type="Proteomes" id="UP000011518">
    <property type="component" value="Unassembled WGS sequence"/>
</dbReference>
<dbReference type="GO" id="GO:0045259">
    <property type="term" value="C:proton-transporting ATP synthase complex"/>
    <property type="evidence" value="ECO:0007669"/>
    <property type="project" value="InterPro"/>
</dbReference>
<evidence type="ECO:0000313" key="4">
    <source>
        <dbReference type="Proteomes" id="UP000011518"/>
    </source>
</evidence>